<dbReference type="KEGG" id="tey:GLW17_05025"/>
<dbReference type="PANTHER" id="PTHR45947:SF3">
    <property type="entry name" value="SULFOQUINOVOSYL TRANSFERASE SQD2"/>
    <property type="match status" value="1"/>
</dbReference>
<gene>
    <name evidence="3" type="ORF">GLW17_05025</name>
</gene>
<evidence type="ECO:0000259" key="2">
    <source>
        <dbReference type="Pfam" id="PF13477"/>
    </source>
</evidence>
<dbReference type="InterPro" id="IPR028098">
    <property type="entry name" value="Glyco_trans_4-like_N"/>
</dbReference>
<sequence>MKILYVTTISNTVNAFLIPHIKMLIEDGNQVDIACNIEQEPASTLKHNDCKIHNIDFNRSPLSSNNINAYKQLKELIKEGQYDLVHTHTPVASVITRLACRNLKDIRVFYTAHGFHFFKNASYKAWLSFYPIEKWLSKYTDTLITINKEDYKTAQEKNFKMKQIKHVHGVGVNLNQIEKQTVSQQQHYRVKYSYSESSFIIFYAAELNNNKHQDLLIHAIDKVKDTIPNIKVIFAGKGPLEKEYKNEVNALGLDRYVDFLGYCDKVNDFLVLSDLVVATSRREGLPVNILEALAVGLPIIATDIRGHNELVKNNENGFLFDTDDVHGLADLIIAMYKDKKKANQFSKKSQEIVKRYSLVNVLTELREAYRS</sequence>
<protein>
    <submittedName>
        <fullName evidence="3">Glycosyltransferase</fullName>
    </submittedName>
</protein>
<dbReference type="Pfam" id="PF13477">
    <property type="entry name" value="Glyco_trans_4_2"/>
    <property type="match status" value="1"/>
</dbReference>
<reference evidence="3 4" key="1">
    <citation type="submission" date="2019-11" db="EMBL/GenBank/DDBJ databases">
        <authorList>
            <person name="Kim E."/>
            <person name="Lee J."/>
            <person name="Jeon K."/>
            <person name="Lee Y."/>
        </authorList>
    </citation>
    <scope>NUCLEOTIDE SEQUENCE [LARGE SCALE GENOMIC DNA]</scope>
    <source>
        <strain evidence="3 4">YJ1</strain>
    </source>
</reference>
<evidence type="ECO:0000259" key="1">
    <source>
        <dbReference type="Pfam" id="PF00534"/>
    </source>
</evidence>
<dbReference type="Proteomes" id="UP000427886">
    <property type="component" value="Chromosome"/>
</dbReference>
<accession>A0AB37D3W6</accession>
<dbReference type="AlphaFoldDB" id="A0AB37D3W6"/>
<dbReference type="RefSeq" id="WP_155224422.1">
    <property type="nucleotide sequence ID" value="NZ_BLRO02000108.1"/>
</dbReference>
<feature type="domain" description="Glycosyl transferase family 1" evidence="1">
    <location>
        <begin position="188"/>
        <end position="350"/>
    </location>
</feature>
<dbReference type="GO" id="GO:0016757">
    <property type="term" value="F:glycosyltransferase activity"/>
    <property type="evidence" value="ECO:0007669"/>
    <property type="project" value="InterPro"/>
</dbReference>
<dbReference type="SUPFAM" id="SSF53756">
    <property type="entry name" value="UDP-Glycosyltransferase/glycogen phosphorylase"/>
    <property type="match status" value="1"/>
</dbReference>
<dbReference type="Gene3D" id="3.40.50.2000">
    <property type="entry name" value="Glycogen Phosphorylase B"/>
    <property type="match status" value="2"/>
</dbReference>
<dbReference type="Pfam" id="PF00534">
    <property type="entry name" value="Glycos_transf_1"/>
    <property type="match status" value="1"/>
</dbReference>
<dbReference type="InterPro" id="IPR050194">
    <property type="entry name" value="Glycosyltransferase_grp1"/>
</dbReference>
<proteinExistence type="predicted"/>
<name>A0AB37D3W6_TETHA</name>
<evidence type="ECO:0000313" key="3">
    <source>
        <dbReference type="EMBL" id="QGP76235.1"/>
    </source>
</evidence>
<dbReference type="InterPro" id="IPR001296">
    <property type="entry name" value="Glyco_trans_1"/>
</dbReference>
<dbReference type="EMBL" id="CP046246">
    <property type="protein sequence ID" value="QGP76235.1"/>
    <property type="molecule type" value="Genomic_DNA"/>
</dbReference>
<dbReference type="CDD" id="cd03808">
    <property type="entry name" value="GT4_CapM-like"/>
    <property type="match status" value="1"/>
</dbReference>
<feature type="domain" description="Glycosyltransferase subfamily 4-like N-terminal" evidence="2">
    <location>
        <begin position="2"/>
        <end position="147"/>
    </location>
</feature>
<evidence type="ECO:0000313" key="4">
    <source>
        <dbReference type="Proteomes" id="UP000427886"/>
    </source>
</evidence>
<dbReference type="PANTHER" id="PTHR45947">
    <property type="entry name" value="SULFOQUINOVOSYL TRANSFERASE SQD2"/>
    <property type="match status" value="1"/>
</dbReference>
<organism evidence="3 4">
    <name type="scientific">Tetragenococcus halophilus</name>
    <name type="common">Pediococcus halophilus</name>
    <dbReference type="NCBI Taxonomy" id="51669"/>
    <lineage>
        <taxon>Bacteria</taxon>
        <taxon>Bacillati</taxon>
        <taxon>Bacillota</taxon>
        <taxon>Bacilli</taxon>
        <taxon>Lactobacillales</taxon>
        <taxon>Enterococcaceae</taxon>
        <taxon>Tetragenococcus</taxon>
    </lineage>
</organism>